<accession>A0A8J2NRN7</accession>
<feature type="non-terminal residue" evidence="2">
    <location>
        <position position="1"/>
    </location>
</feature>
<dbReference type="AlphaFoldDB" id="A0A8J2NRN7"/>
<reference evidence="2" key="1">
    <citation type="submission" date="2021-06" db="EMBL/GenBank/DDBJ databases">
        <authorList>
            <person name="Hodson N. C."/>
            <person name="Mongue J. A."/>
            <person name="Jaron S. K."/>
        </authorList>
    </citation>
    <scope>NUCLEOTIDE SEQUENCE</scope>
</reference>
<protein>
    <submittedName>
        <fullName evidence="2">Uncharacterized protein</fullName>
    </submittedName>
</protein>
<keyword evidence="3" id="KW-1185">Reference proteome</keyword>
<organism evidence="2 3">
    <name type="scientific">Allacma fusca</name>
    <dbReference type="NCBI Taxonomy" id="39272"/>
    <lineage>
        <taxon>Eukaryota</taxon>
        <taxon>Metazoa</taxon>
        <taxon>Ecdysozoa</taxon>
        <taxon>Arthropoda</taxon>
        <taxon>Hexapoda</taxon>
        <taxon>Collembola</taxon>
        <taxon>Symphypleona</taxon>
        <taxon>Sminthuridae</taxon>
        <taxon>Allacma</taxon>
    </lineage>
</organism>
<keyword evidence="1" id="KW-1133">Transmembrane helix</keyword>
<evidence type="ECO:0000256" key="1">
    <source>
        <dbReference type="SAM" id="Phobius"/>
    </source>
</evidence>
<feature type="transmembrane region" description="Helical" evidence="1">
    <location>
        <begin position="20"/>
        <end position="40"/>
    </location>
</feature>
<gene>
    <name evidence="2" type="ORF">AFUS01_LOCUS5429</name>
</gene>
<sequence>YHGLLRKDPRGLHFRSKSPATYFSVGIIALLGFFNAIALLDVWKSRGSSVFGIIGAASPCV</sequence>
<proteinExistence type="predicted"/>
<dbReference type="EMBL" id="CAJVCH010034669">
    <property type="protein sequence ID" value="CAG7715563.1"/>
    <property type="molecule type" value="Genomic_DNA"/>
</dbReference>
<dbReference type="Proteomes" id="UP000708208">
    <property type="component" value="Unassembled WGS sequence"/>
</dbReference>
<evidence type="ECO:0000313" key="3">
    <source>
        <dbReference type="Proteomes" id="UP000708208"/>
    </source>
</evidence>
<keyword evidence="1" id="KW-0812">Transmembrane</keyword>
<comment type="caution">
    <text evidence="2">The sequence shown here is derived from an EMBL/GenBank/DDBJ whole genome shotgun (WGS) entry which is preliminary data.</text>
</comment>
<evidence type="ECO:0000313" key="2">
    <source>
        <dbReference type="EMBL" id="CAG7715563.1"/>
    </source>
</evidence>
<feature type="non-terminal residue" evidence="2">
    <location>
        <position position="61"/>
    </location>
</feature>
<keyword evidence="1" id="KW-0472">Membrane</keyword>
<name>A0A8J2NRN7_9HEXA</name>
<dbReference type="OrthoDB" id="5800391at2759"/>